<evidence type="ECO:0000256" key="2">
    <source>
        <dbReference type="SAM" id="Phobius"/>
    </source>
</evidence>
<gene>
    <name evidence="4" type="ORF">C5Y98_08525</name>
</gene>
<reference evidence="4 5" key="1">
    <citation type="submission" date="2018-02" db="EMBL/GenBank/DDBJ databases">
        <title>Comparative genomes isolates from brazilian mangrove.</title>
        <authorList>
            <person name="Araujo J.E."/>
            <person name="Taketani R.G."/>
            <person name="Silva M.C.P."/>
            <person name="Loureco M.V."/>
            <person name="Andreote F.D."/>
        </authorList>
    </citation>
    <scope>NUCLEOTIDE SEQUENCE [LARGE SCALE GENOMIC DNA]</scope>
    <source>
        <strain evidence="4 5">NAP PRIS-MGV</strain>
    </source>
</reference>
<accession>A0A2S8G0Y7</accession>
<sequence length="355" mass="38372">MLASRHFLLVPIFVCLMTAWVFAQESREWTDKGGKKLTGTFVKMSAEDKVSIKGADGGDYIIPLSAFIDADQQYVKQIIANKNKPAPPEVKGKLEDDRLWTNFKGQSMTGHFVRMKDGFVVLMRGNKGQPVSFYLLSQPDQDWLRKQLSLRGESNLILSREEMDKANPTIHQELDDYMSKLAATTGGGNPSATQPSSRPAPYTPPTGDAYVPPSETPYNPPSENNASDFQSPGGGQPSGMQPGSNELAANVPVGAENSGNPSSETGSSGAGNRFRSNPAQDVEPGYCPGCRQELPVGYGPGDHCPRCNFFLEDWVQPGTGAPIVAWYESSTLWYTVGGALLVLGFLALGAKKFNG</sequence>
<proteinExistence type="predicted"/>
<feature type="chain" id="PRO_5015454616" description="SLA1 homology domain-containing protein" evidence="3">
    <location>
        <begin position="24"/>
        <end position="355"/>
    </location>
</feature>
<keyword evidence="2" id="KW-0812">Transmembrane</keyword>
<evidence type="ECO:0000313" key="5">
    <source>
        <dbReference type="Proteomes" id="UP000239388"/>
    </source>
</evidence>
<keyword evidence="2" id="KW-0472">Membrane</keyword>
<keyword evidence="2" id="KW-1133">Transmembrane helix</keyword>
<evidence type="ECO:0000256" key="3">
    <source>
        <dbReference type="SAM" id="SignalP"/>
    </source>
</evidence>
<dbReference type="EMBL" id="PUIB01000011">
    <property type="protein sequence ID" value="PQO38115.1"/>
    <property type="molecule type" value="Genomic_DNA"/>
</dbReference>
<dbReference type="Gene3D" id="2.30.30.700">
    <property type="entry name" value="SLA1 homology domain 1"/>
    <property type="match status" value="2"/>
</dbReference>
<evidence type="ECO:0008006" key="6">
    <source>
        <dbReference type="Google" id="ProtNLM"/>
    </source>
</evidence>
<protein>
    <recommendedName>
        <fullName evidence="6">SLA1 homology domain-containing protein</fullName>
    </recommendedName>
</protein>
<evidence type="ECO:0000256" key="1">
    <source>
        <dbReference type="SAM" id="MobiDB-lite"/>
    </source>
</evidence>
<dbReference type="Proteomes" id="UP000239388">
    <property type="component" value="Unassembled WGS sequence"/>
</dbReference>
<dbReference type="RefSeq" id="WP_105353272.1">
    <property type="nucleotide sequence ID" value="NZ_PUIB01000011.1"/>
</dbReference>
<feature type="compositionally biased region" description="Polar residues" evidence="1">
    <location>
        <begin position="257"/>
        <end position="267"/>
    </location>
</feature>
<name>A0A2S8G0Y7_9BACT</name>
<dbReference type="AlphaFoldDB" id="A0A2S8G0Y7"/>
<evidence type="ECO:0000313" key="4">
    <source>
        <dbReference type="EMBL" id="PQO38115.1"/>
    </source>
</evidence>
<dbReference type="OrthoDB" id="292062at2"/>
<feature type="signal peptide" evidence="3">
    <location>
        <begin position="1"/>
        <end position="23"/>
    </location>
</feature>
<organism evidence="4 5">
    <name type="scientific">Blastopirellula marina</name>
    <dbReference type="NCBI Taxonomy" id="124"/>
    <lineage>
        <taxon>Bacteria</taxon>
        <taxon>Pseudomonadati</taxon>
        <taxon>Planctomycetota</taxon>
        <taxon>Planctomycetia</taxon>
        <taxon>Pirellulales</taxon>
        <taxon>Pirellulaceae</taxon>
        <taxon>Blastopirellula</taxon>
    </lineage>
</organism>
<feature type="transmembrane region" description="Helical" evidence="2">
    <location>
        <begin position="332"/>
        <end position="350"/>
    </location>
</feature>
<feature type="region of interest" description="Disordered" evidence="1">
    <location>
        <begin position="181"/>
        <end position="279"/>
    </location>
</feature>
<keyword evidence="3" id="KW-0732">Signal</keyword>
<comment type="caution">
    <text evidence="4">The sequence shown here is derived from an EMBL/GenBank/DDBJ whole genome shotgun (WGS) entry which is preliminary data.</text>
</comment>